<evidence type="ECO:0000313" key="2">
    <source>
        <dbReference type="EMBL" id="MCC9631340.1"/>
    </source>
</evidence>
<feature type="transmembrane region" description="Helical" evidence="1">
    <location>
        <begin position="24"/>
        <end position="47"/>
    </location>
</feature>
<dbReference type="EMBL" id="JAJKFT010000010">
    <property type="protein sequence ID" value="MCC9631340.1"/>
    <property type="molecule type" value="Genomic_DNA"/>
</dbReference>
<keyword evidence="1" id="KW-1133">Transmembrane helix</keyword>
<keyword evidence="1" id="KW-0812">Transmembrane</keyword>
<comment type="caution">
    <text evidence="2">The sequence shown here is derived from an EMBL/GenBank/DDBJ whole genome shotgun (WGS) entry which is preliminary data.</text>
</comment>
<dbReference type="AlphaFoldDB" id="A0A9X1MS34"/>
<organism evidence="2 3">
    <name type="scientific">Blastopirellula sediminis</name>
    <dbReference type="NCBI Taxonomy" id="2894196"/>
    <lineage>
        <taxon>Bacteria</taxon>
        <taxon>Pseudomonadati</taxon>
        <taxon>Planctomycetota</taxon>
        <taxon>Planctomycetia</taxon>
        <taxon>Pirellulales</taxon>
        <taxon>Pirellulaceae</taxon>
        <taxon>Blastopirellula</taxon>
    </lineage>
</organism>
<evidence type="ECO:0000256" key="1">
    <source>
        <dbReference type="SAM" id="Phobius"/>
    </source>
</evidence>
<gene>
    <name evidence="2" type="ORF">LOC68_23345</name>
</gene>
<dbReference type="RefSeq" id="WP_230223221.1">
    <property type="nucleotide sequence ID" value="NZ_JAJKFT010000010.1"/>
</dbReference>
<keyword evidence="3" id="KW-1185">Reference proteome</keyword>
<feature type="transmembrane region" description="Helical" evidence="1">
    <location>
        <begin position="59"/>
        <end position="86"/>
    </location>
</feature>
<reference evidence="2" key="1">
    <citation type="submission" date="2021-11" db="EMBL/GenBank/DDBJ databases">
        <title>Genome sequence.</title>
        <authorList>
            <person name="Sun Q."/>
        </authorList>
    </citation>
    <scope>NUCLEOTIDE SEQUENCE</scope>
    <source>
        <strain evidence="2">JC732</strain>
    </source>
</reference>
<sequence length="182" mass="19635">MANASDGNSTTIVVQPSDPNNMGLAGFIVSLVGLVSCGLLSPIGMVLSLFGMRKQPKGLAIAGFVMGLVGTILLVISCIFVAVVFLNTKQHLNNVHVMIDQIERTQKADELFDDFVKNNRRLPTQQEANKLLIQVDPDGKTLAYEPGERGTYTIVHAGLDGQLGTADDYRRPGFTYVPSEGQ</sequence>
<evidence type="ECO:0000313" key="3">
    <source>
        <dbReference type="Proteomes" id="UP001139103"/>
    </source>
</evidence>
<proteinExistence type="predicted"/>
<name>A0A9X1MS34_9BACT</name>
<keyword evidence="1" id="KW-0472">Membrane</keyword>
<protein>
    <submittedName>
        <fullName evidence="2">DUF4190 domain-containing protein</fullName>
    </submittedName>
</protein>
<dbReference type="Proteomes" id="UP001139103">
    <property type="component" value="Unassembled WGS sequence"/>
</dbReference>
<accession>A0A9X1MS34</accession>